<organism evidence="3 4">
    <name type="scientific">Caenorhabditis nigoni</name>
    <dbReference type="NCBI Taxonomy" id="1611254"/>
    <lineage>
        <taxon>Eukaryota</taxon>
        <taxon>Metazoa</taxon>
        <taxon>Ecdysozoa</taxon>
        <taxon>Nematoda</taxon>
        <taxon>Chromadorea</taxon>
        <taxon>Rhabditida</taxon>
        <taxon>Rhabditina</taxon>
        <taxon>Rhabditomorpha</taxon>
        <taxon>Rhabditoidea</taxon>
        <taxon>Rhabditidae</taxon>
        <taxon>Peloderinae</taxon>
        <taxon>Caenorhabditis</taxon>
    </lineage>
</organism>
<accession>A0A2G5UE23</accession>
<dbReference type="AlphaFoldDB" id="A0A2G5UE23"/>
<sequence>MEIIELKVQISVLRDPTKIRTHSNNFGNKKNTSIRFSNHLLTSHNNAHFWFLWENIHIVFFFLLPYSLVQCKRKKKFSGDSRVQLVDTKTPKNPTSKKDARRPQSQVAPQQTPVEMSKVTDDTLA</sequence>
<dbReference type="Proteomes" id="UP000230233">
    <property type="component" value="Chromosome III"/>
</dbReference>
<proteinExistence type="predicted"/>
<protein>
    <submittedName>
        <fullName evidence="3">Uncharacterized protein</fullName>
    </submittedName>
</protein>
<evidence type="ECO:0000313" key="4">
    <source>
        <dbReference type="Proteomes" id="UP000230233"/>
    </source>
</evidence>
<evidence type="ECO:0000256" key="2">
    <source>
        <dbReference type="SAM" id="Phobius"/>
    </source>
</evidence>
<reference evidence="4" key="1">
    <citation type="submission" date="2017-10" db="EMBL/GenBank/DDBJ databases">
        <title>Rapid genome shrinkage in a self-fertile nematode reveals novel sperm competition proteins.</title>
        <authorList>
            <person name="Yin D."/>
            <person name="Schwarz E.M."/>
            <person name="Thomas C.G."/>
            <person name="Felde R.L."/>
            <person name="Korf I.F."/>
            <person name="Cutter A.D."/>
            <person name="Schartner C.M."/>
            <person name="Ralston E.J."/>
            <person name="Meyer B.J."/>
            <person name="Haag E.S."/>
        </authorList>
    </citation>
    <scope>NUCLEOTIDE SEQUENCE [LARGE SCALE GENOMIC DNA]</scope>
    <source>
        <strain evidence="4">JU1422</strain>
    </source>
</reference>
<name>A0A2G5UE23_9PELO</name>
<evidence type="ECO:0000256" key="1">
    <source>
        <dbReference type="SAM" id="MobiDB-lite"/>
    </source>
</evidence>
<keyword evidence="2" id="KW-1133">Transmembrane helix</keyword>
<feature type="region of interest" description="Disordered" evidence="1">
    <location>
        <begin position="76"/>
        <end position="125"/>
    </location>
</feature>
<evidence type="ECO:0000313" key="3">
    <source>
        <dbReference type="EMBL" id="PIC37807.1"/>
    </source>
</evidence>
<feature type="transmembrane region" description="Helical" evidence="2">
    <location>
        <begin position="50"/>
        <end position="69"/>
    </location>
</feature>
<keyword evidence="2" id="KW-0472">Membrane</keyword>
<feature type="compositionally biased region" description="Polar residues" evidence="1">
    <location>
        <begin position="103"/>
        <end position="114"/>
    </location>
</feature>
<keyword evidence="4" id="KW-1185">Reference proteome</keyword>
<dbReference type="Pfam" id="PF06678">
    <property type="entry name" value="DUF1179"/>
    <property type="match status" value="1"/>
</dbReference>
<dbReference type="InterPro" id="IPR009564">
    <property type="entry name" value="DUF1179"/>
</dbReference>
<comment type="caution">
    <text evidence="3">The sequence shown here is derived from an EMBL/GenBank/DDBJ whole genome shotgun (WGS) entry which is preliminary data.</text>
</comment>
<gene>
    <name evidence="3" type="primary">Cnig_chr_III.g10017</name>
    <name evidence="3" type="ORF">B9Z55_010017</name>
</gene>
<keyword evidence="2" id="KW-0812">Transmembrane</keyword>
<dbReference type="EMBL" id="PDUG01000003">
    <property type="protein sequence ID" value="PIC37807.1"/>
    <property type="molecule type" value="Genomic_DNA"/>
</dbReference>